<dbReference type="PANTHER" id="PTHR38442:SF1">
    <property type="entry name" value="INNER MEMBRANE PROTEIN"/>
    <property type="match status" value="1"/>
</dbReference>
<sequence length="441" mass="48297">MSRTPTHPVAEPVETDSADQTKRRAPLSPADQERRRALRFMKGVALGGLVFMAVLFAFSFAFQQQVPALAYVRAFAEGGMVGALADWFAVTALFRHPLGIPIPHTAIIPSRKDEIGRTLGEFVETEFLRSDVVRTKLEDTAIATRLGEWLQVPEHAERVAAEGSVMAASILRALSDDDVQDVIEDLAREHLIAPEWGPPLGEWLGRIVESGAHHGAVDMGLDSIAAWLDANHAAFTGLVSRRLPSWVPSVAHRLVDDTVYNEAVKFVAAVQADPEHPARHAIDGYLDRLAENLQHDPATIGRLEDAKHKVFDSPRVRELAAEAWNTAKAGLLRSLGDPESGLRRRAAQALAEIGGRLTTDAALQRRVDAWVTDAAVFLVDRYRHDIASIITDTVERWDPAETTEKIELMVGRDLQYIRLNGTIVGALAGLAIFSIAHAFLG</sequence>
<dbReference type="EMBL" id="JAGTTN010000001">
    <property type="protein sequence ID" value="MCC2030831.1"/>
    <property type="molecule type" value="Genomic_DNA"/>
</dbReference>
<dbReference type="GO" id="GO:0005886">
    <property type="term" value="C:plasma membrane"/>
    <property type="evidence" value="ECO:0007669"/>
    <property type="project" value="TreeGrafter"/>
</dbReference>
<evidence type="ECO:0000256" key="1">
    <source>
        <dbReference type="SAM" id="MobiDB-lite"/>
    </source>
</evidence>
<keyword evidence="2" id="KW-0812">Transmembrane</keyword>
<keyword evidence="2" id="KW-1133">Transmembrane helix</keyword>
<evidence type="ECO:0000313" key="4">
    <source>
        <dbReference type="Proteomes" id="UP001139354"/>
    </source>
</evidence>
<evidence type="ECO:0000313" key="3">
    <source>
        <dbReference type="EMBL" id="MCC2030831.1"/>
    </source>
</evidence>
<comment type="caution">
    <text evidence="3">The sequence shown here is derived from an EMBL/GenBank/DDBJ whole genome shotgun (WGS) entry which is preliminary data.</text>
</comment>
<accession>A0A9X1LSB1</accession>
<protein>
    <submittedName>
        <fullName evidence="3">DUF445 domain-containing protein</fullName>
    </submittedName>
</protein>
<gene>
    <name evidence="3" type="ORF">KEC57_01385</name>
</gene>
<dbReference type="Pfam" id="PF04286">
    <property type="entry name" value="DUF445"/>
    <property type="match status" value="1"/>
</dbReference>
<dbReference type="PANTHER" id="PTHR38442">
    <property type="entry name" value="INNER MEMBRANE PROTEIN-RELATED"/>
    <property type="match status" value="1"/>
</dbReference>
<evidence type="ECO:0000256" key="2">
    <source>
        <dbReference type="SAM" id="Phobius"/>
    </source>
</evidence>
<proteinExistence type="predicted"/>
<dbReference type="Proteomes" id="UP001139354">
    <property type="component" value="Unassembled WGS sequence"/>
</dbReference>
<name>A0A9X1LSB1_9MICO</name>
<dbReference type="InterPro" id="IPR007383">
    <property type="entry name" value="DUF445"/>
</dbReference>
<reference evidence="3" key="1">
    <citation type="submission" date="2021-04" db="EMBL/GenBank/DDBJ databases">
        <title>Microbacterium tenobrionis sp. nov. and Microbacterium allomyrinae sp. nov., isolated from larvae of Tenobrio molitor and Allomyrina dichotoma, respectively.</title>
        <authorList>
            <person name="Lee S.D."/>
        </authorList>
    </citation>
    <scope>NUCLEOTIDE SEQUENCE</scope>
    <source>
        <strain evidence="3">BWT-G7</strain>
    </source>
</reference>
<feature type="transmembrane region" description="Helical" evidence="2">
    <location>
        <begin position="419"/>
        <end position="440"/>
    </location>
</feature>
<dbReference type="AlphaFoldDB" id="A0A9X1LSB1"/>
<keyword evidence="2" id="KW-0472">Membrane</keyword>
<organism evidence="3 4">
    <name type="scientific">Microbacterium allomyrinae</name>
    <dbReference type="NCBI Taxonomy" id="2830666"/>
    <lineage>
        <taxon>Bacteria</taxon>
        <taxon>Bacillati</taxon>
        <taxon>Actinomycetota</taxon>
        <taxon>Actinomycetes</taxon>
        <taxon>Micrococcales</taxon>
        <taxon>Microbacteriaceae</taxon>
        <taxon>Microbacterium</taxon>
    </lineage>
</organism>
<feature type="transmembrane region" description="Helical" evidence="2">
    <location>
        <begin position="43"/>
        <end position="62"/>
    </location>
</feature>
<keyword evidence="4" id="KW-1185">Reference proteome</keyword>
<feature type="region of interest" description="Disordered" evidence="1">
    <location>
        <begin position="1"/>
        <end position="31"/>
    </location>
</feature>